<dbReference type="Gene3D" id="1.10.287.130">
    <property type="match status" value="1"/>
</dbReference>
<keyword evidence="7" id="KW-0067">ATP-binding</keyword>
<reference evidence="13" key="1">
    <citation type="submission" date="2021-05" db="EMBL/GenBank/DDBJ databases">
        <authorList>
            <person name="Pietrasiak N."/>
            <person name="Ward R."/>
            <person name="Stajich J.E."/>
            <person name="Kurbessoian T."/>
        </authorList>
    </citation>
    <scope>NUCLEOTIDE SEQUENCE</scope>
    <source>
        <strain evidence="13">CPER-KK1</strain>
    </source>
</reference>
<dbReference type="SUPFAM" id="SSF47384">
    <property type="entry name" value="Homodimeric domain of signal transducing histidine kinase"/>
    <property type="match status" value="1"/>
</dbReference>
<comment type="caution">
    <text evidence="13">The sequence shown here is derived from an EMBL/GenBank/DDBJ whole genome shotgun (WGS) entry which is preliminary data.</text>
</comment>
<reference evidence="13" key="2">
    <citation type="journal article" date="2022" name="Microbiol. Resour. Announc.">
        <title>Metagenome Sequencing to Explore Phylogenomics of Terrestrial Cyanobacteria.</title>
        <authorList>
            <person name="Ward R.D."/>
            <person name="Stajich J.E."/>
            <person name="Johansen J.R."/>
            <person name="Huntemann M."/>
            <person name="Clum A."/>
            <person name="Foster B."/>
            <person name="Foster B."/>
            <person name="Roux S."/>
            <person name="Palaniappan K."/>
            <person name="Varghese N."/>
            <person name="Mukherjee S."/>
            <person name="Reddy T.B.K."/>
            <person name="Daum C."/>
            <person name="Copeland A."/>
            <person name="Chen I.A."/>
            <person name="Ivanova N.N."/>
            <person name="Kyrpides N.C."/>
            <person name="Shapiro N."/>
            <person name="Eloe-Fadrosh E.A."/>
            <person name="Pietrasiak N."/>
        </authorList>
    </citation>
    <scope>NUCLEOTIDE SEQUENCE</scope>
    <source>
        <strain evidence="13">CPER-KK1</strain>
    </source>
</reference>
<evidence type="ECO:0000256" key="4">
    <source>
        <dbReference type="ARBA" id="ARBA00022679"/>
    </source>
</evidence>
<dbReference type="SMART" id="SM00388">
    <property type="entry name" value="HisKA"/>
    <property type="match status" value="1"/>
</dbReference>
<evidence type="ECO:0000256" key="8">
    <source>
        <dbReference type="ARBA" id="ARBA00023012"/>
    </source>
</evidence>
<proteinExistence type="predicted"/>
<dbReference type="SUPFAM" id="SSF55874">
    <property type="entry name" value="ATPase domain of HSP90 chaperone/DNA topoisomerase II/histidine kinase"/>
    <property type="match status" value="1"/>
</dbReference>
<dbReference type="InterPro" id="IPR013656">
    <property type="entry name" value="PAS_4"/>
</dbReference>
<dbReference type="InterPro" id="IPR004358">
    <property type="entry name" value="Sig_transdc_His_kin-like_C"/>
</dbReference>
<feature type="coiled-coil region" evidence="9">
    <location>
        <begin position="242"/>
        <end position="276"/>
    </location>
</feature>
<organism evidence="13 14">
    <name type="scientific">Symplocastrum torsivum CPER-KK1</name>
    <dbReference type="NCBI Taxonomy" id="450513"/>
    <lineage>
        <taxon>Bacteria</taxon>
        <taxon>Bacillati</taxon>
        <taxon>Cyanobacteriota</taxon>
        <taxon>Cyanophyceae</taxon>
        <taxon>Oscillatoriophycideae</taxon>
        <taxon>Oscillatoriales</taxon>
        <taxon>Microcoleaceae</taxon>
        <taxon>Symplocastrum</taxon>
    </lineage>
</organism>
<dbReference type="SMART" id="SM00091">
    <property type="entry name" value="PAS"/>
    <property type="match status" value="1"/>
</dbReference>
<dbReference type="InterPro" id="IPR003018">
    <property type="entry name" value="GAF"/>
</dbReference>
<dbReference type="InterPro" id="IPR005467">
    <property type="entry name" value="His_kinase_dom"/>
</dbReference>
<gene>
    <name evidence="13" type="ORF">KME25_33370</name>
</gene>
<dbReference type="PROSITE" id="PS50112">
    <property type="entry name" value="PAS"/>
    <property type="match status" value="1"/>
</dbReference>
<dbReference type="EMBL" id="JAHHIF010000089">
    <property type="protein sequence ID" value="MBW4549261.1"/>
    <property type="molecule type" value="Genomic_DNA"/>
</dbReference>
<dbReference type="Pfam" id="PF01590">
    <property type="entry name" value="GAF"/>
    <property type="match status" value="1"/>
</dbReference>
<dbReference type="CDD" id="cd00082">
    <property type="entry name" value="HisKA"/>
    <property type="match status" value="1"/>
</dbReference>
<dbReference type="CDD" id="cd00075">
    <property type="entry name" value="HATPase"/>
    <property type="match status" value="1"/>
</dbReference>
<evidence type="ECO:0000259" key="11">
    <source>
        <dbReference type="PROSITE" id="PS50112"/>
    </source>
</evidence>
<sequence length="636" mass="71870">MPGTDQEPRVSNHKPEHHLLPENSEQQNIAALQQELLLAWQRVSRQKLLNKIIQAMRGTLVLDEILQTTVNQLQVALQVSRCLIYRPDDHNQMAVRYTSEVTELGENLTDRYGSFYPHYHETLSLGKPVVFSQIDETLPPEILLEVQKRGIRAMLIVPLMYQNTYIGGISLVQYDGDRVAETMSGASEEVSPTAEEARQAAFLRLSEADLLHQQSLHGREWTASDVEFVEAIADHCEIAIYQAELHQQLQAELAERKQVEEALRQSEARYRAIVEDQTELICRFKPDGTMTFVNDAYCRYFNKQRSELIGQKFLPAMPSDDRELITQNFRSLSQGHPINTYEHRIILPTGEVRWQQWSDRALFDEQGNFIECQAVGRDITKLKQAEADIRMALEKEKEVNELRSGVVSLVSHEFRTPLTIIQSSAELLEHYHHKFSDQKKQSHFTHIRNAVERMTQLLEDVLTIGKAEAGKLKFKPASMDLVAFCDHIVENLQMSASSLHTLNFAIEGDCSDAQMDEKLLAHILTNLLSNAIKYSPKGGTVDVNLICTDEQAIFLVKDQGIGIPQEDIEKLFESFRRASNVSNIPGTGLGLAIVKKCVDLHGGEITVHSELGVGTTFTVTLPLNNSPVPTLKKDLS</sequence>
<keyword evidence="5" id="KW-0547">Nucleotide-binding</keyword>
<dbReference type="InterPro" id="IPR050736">
    <property type="entry name" value="Sensor_HK_Regulatory"/>
</dbReference>
<dbReference type="PROSITE" id="PS50113">
    <property type="entry name" value="PAC"/>
    <property type="match status" value="1"/>
</dbReference>
<evidence type="ECO:0000313" key="14">
    <source>
        <dbReference type="Proteomes" id="UP000753908"/>
    </source>
</evidence>
<dbReference type="AlphaFoldDB" id="A0A951PT04"/>
<dbReference type="InterPro" id="IPR000700">
    <property type="entry name" value="PAS-assoc_C"/>
</dbReference>
<dbReference type="Pfam" id="PF00512">
    <property type="entry name" value="HisKA"/>
    <property type="match status" value="1"/>
</dbReference>
<feature type="domain" description="PAS" evidence="11">
    <location>
        <begin position="266"/>
        <end position="336"/>
    </location>
</feature>
<dbReference type="Gene3D" id="3.30.450.40">
    <property type="match status" value="2"/>
</dbReference>
<dbReference type="InterPro" id="IPR036097">
    <property type="entry name" value="HisK_dim/P_sf"/>
</dbReference>
<evidence type="ECO:0000256" key="7">
    <source>
        <dbReference type="ARBA" id="ARBA00022840"/>
    </source>
</evidence>
<dbReference type="Pfam" id="PF08448">
    <property type="entry name" value="PAS_4"/>
    <property type="match status" value="1"/>
</dbReference>
<dbReference type="PRINTS" id="PR00344">
    <property type="entry name" value="BCTRLSENSOR"/>
</dbReference>
<dbReference type="InterPro" id="IPR036890">
    <property type="entry name" value="HATPase_C_sf"/>
</dbReference>
<dbReference type="Gene3D" id="3.30.565.10">
    <property type="entry name" value="Histidine kinase-like ATPase, C-terminal domain"/>
    <property type="match status" value="1"/>
</dbReference>
<name>A0A951PT04_9CYAN</name>
<keyword evidence="3" id="KW-0597">Phosphoprotein</keyword>
<keyword evidence="8" id="KW-0902">Two-component regulatory system</keyword>
<evidence type="ECO:0000256" key="5">
    <source>
        <dbReference type="ARBA" id="ARBA00022741"/>
    </source>
</evidence>
<dbReference type="SMART" id="SM00065">
    <property type="entry name" value="GAF"/>
    <property type="match status" value="1"/>
</dbReference>
<evidence type="ECO:0000256" key="3">
    <source>
        <dbReference type="ARBA" id="ARBA00022553"/>
    </source>
</evidence>
<dbReference type="InterPro" id="IPR035965">
    <property type="entry name" value="PAS-like_dom_sf"/>
</dbReference>
<feature type="domain" description="Histidine kinase" evidence="10">
    <location>
        <begin position="409"/>
        <end position="625"/>
    </location>
</feature>
<dbReference type="InterPro" id="IPR029016">
    <property type="entry name" value="GAF-like_dom_sf"/>
</dbReference>
<dbReference type="NCBIfam" id="TIGR00229">
    <property type="entry name" value="sensory_box"/>
    <property type="match status" value="1"/>
</dbReference>
<dbReference type="EC" id="2.7.13.3" evidence="2"/>
<dbReference type="InterPro" id="IPR000014">
    <property type="entry name" value="PAS"/>
</dbReference>
<feature type="domain" description="PAC" evidence="12">
    <location>
        <begin position="339"/>
        <end position="391"/>
    </location>
</feature>
<dbReference type="SMART" id="SM00387">
    <property type="entry name" value="HATPase_c"/>
    <property type="match status" value="1"/>
</dbReference>
<keyword evidence="6" id="KW-0418">Kinase</keyword>
<dbReference type="InterPro" id="IPR003661">
    <property type="entry name" value="HisK_dim/P_dom"/>
</dbReference>
<evidence type="ECO:0000313" key="13">
    <source>
        <dbReference type="EMBL" id="MBW4549261.1"/>
    </source>
</evidence>
<dbReference type="PROSITE" id="PS50109">
    <property type="entry name" value="HIS_KIN"/>
    <property type="match status" value="1"/>
</dbReference>
<evidence type="ECO:0000259" key="10">
    <source>
        <dbReference type="PROSITE" id="PS50109"/>
    </source>
</evidence>
<dbReference type="Proteomes" id="UP000753908">
    <property type="component" value="Unassembled WGS sequence"/>
</dbReference>
<evidence type="ECO:0000256" key="2">
    <source>
        <dbReference type="ARBA" id="ARBA00012438"/>
    </source>
</evidence>
<dbReference type="PANTHER" id="PTHR43711:SF26">
    <property type="entry name" value="SENSOR HISTIDINE KINASE RCSC"/>
    <property type="match status" value="1"/>
</dbReference>
<keyword evidence="4" id="KW-0808">Transferase</keyword>
<dbReference type="GO" id="GO:0000155">
    <property type="term" value="F:phosphorelay sensor kinase activity"/>
    <property type="evidence" value="ECO:0007669"/>
    <property type="project" value="InterPro"/>
</dbReference>
<evidence type="ECO:0000259" key="12">
    <source>
        <dbReference type="PROSITE" id="PS50113"/>
    </source>
</evidence>
<accession>A0A951PT04</accession>
<dbReference type="InterPro" id="IPR003594">
    <property type="entry name" value="HATPase_dom"/>
</dbReference>
<dbReference type="GO" id="GO:0005524">
    <property type="term" value="F:ATP binding"/>
    <property type="evidence" value="ECO:0007669"/>
    <property type="project" value="UniProtKB-KW"/>
</dbReference>
<dbReference type="SUPFAM" id="SSF55781">
    <property type="entry name" value="GAF domain-like"/>
    <property type="match status" value="1"/>
</dbReference>
<evidence type="ECO:0000256" key="6">
    <source>
        <dbReference type="ARBA" id="ARBA00022777"/>
    </source>
</evidence>
<dbReference type="CDD" id="cd00130">
    <property type="entry name" value="PAS"/>
    <property type="match status" value="1"/>
</dbReference>
<protein>
    <recommendedName>
        <fullName evidence="2">histidine kinase</fullName>
        <ecNumber evidence="2">2.7.13.3</ecNumber>
    </recommendedName>
</protein>
<dbReference type="Pfam" id="PF02518">
    <property type="entry name" value="HATPase_c"/>
    <property type="match status" value="1"/>
</dbReference>
<evidence type="ECO:0000256" key="1">
    <source>
        <dbReference type="ARBA" id="ARBA00000085"/>
    </source>
</evidence>
<dbReference type="PANTHER" id="PTHR43711">
    <property type="entry name" value="TWO-COMPONENT HISTIDINE KINASE"/>
    <property type="match status" value="1"/>
</dbReference>
<dbReference type="SMART" id="SM00086">
    <property type="entry name" value="PAC"/>
    <property type="match status" value="1"/>
</dbReference>
<comment type="catalytic activity">
    <reaction evidence="1">
        <text>ATP + protein L-histidine = ADP + protein N-phospho-L-histidine.</text>
        <dbReference type="EC" id="2.7.13.3"/>
    </reaction>
</comment>
<evidence type="ECO:0000256" key="9">
    <source>
        <dbReference type="SAM" id="Coils"/>
    </source>
</evidence>
<dbReference type="Gene3D" id="3.30.450.20">
    <property type="entry name" value="PAS domain"/>
    <property type="match status" value="1"/>
</dbReference>
<dbReference type="SUPFAM" id="SSF55785">
    <property type="entry name" value="PYP-like sensor domain (PAS domain)"/>
    <property type="match status" value="1"/>
</dbReference>
<dbReference type="FunFam" id="3.30.565.10:FF:000037">
    <property type="entry name" value="Hybrid sensor histidine kinase/response regulator"/>
    <property type="match status" value="1"/>
</dbReference>
<keyword evidence="9" id="KW-0175">Coiled coil</keyword>
<dbReference type="InterPro" id="IPR001610">
    <property type="entry name" value="PAC"/>
</dbReference>